<organism evidence="9 10">
    <name type="scientific">Onishia taeanensis</name>
    <dbReference type="NCBI Taxonomy" id="284577"/>
    <lineage>
        <taxon>Bacteria</taxon>
        <taxon>Pseudomonadati</taxon>
        <taxon>Pseudomonadota</taxon>
        <taxon>Gammaproteobacteria</taxon>
        <taxon>Oceanospirillales</taxon>
        <taxon>Halomonadaceae</taxon>
        <taxon>Onishia</taxon>
    </lineage>
</organism>
<evidence type="ECO:0000256" key="1">
    <source>
        <dbReference type="ARBA" id="ARBA00004651"/>
    </source>
</evidence>
<protein>
    <recommendedName>
        <fullName evidence="8">Probable membrane transporter protein</fullName>
    </recommendedName>
</protein>
<evidence type="ECO:0000256" key="8">
    <source>
        <dbReference type="RuleBase" id="RU363041"/>
    </source>
</evidence>
<name>A0A1G7V331_9GAMM</name>
<keyword evidence="6 8" id="KW-1133">Transmembrane helix</keyword>
<proteinExistence type="inferred from homology"/>
<dbReference type="Proteomes" id="UP000198641">
    <property type="component" value="Unassembled WGS sequence"/>
</dbReference>
<evidence type="ECO:0000256" key="5">
    <source>
        <dbReference type="ARBA" id="ARBA00022692"/>
    </source>
</evidence>
<dbReference type="EMBL" id="FNCI01000018">
    <property type="protein sequence ID" value="SDG54285.1"/>
    <property type="molecule type" value="Genomic_DNA"/>
</dbReference>
<feature type="transmembrane region" description="Helical" evidence="8">
    <location>
        <begin position="101"/>
        <end position="119"/>
    </location>
</feature>
<keyword evidence="7 8" id="KW-0472">Membrane</keyword>
<dbReference type="PANTHER" id="PTHR30269:SF37">
    <property type="entry name" value="MEMBRANE TRANSPORTER PROTEIN"/>
    <property type="match status" value="1"/>
</dbReference>
<keyword evidence="10" id="KW-1185">Reference proteome</keyword>
<feature type="transmembrane region" description="Helical" evidence="8">
    <location>
        <begin position="225"/>
        <end position="243"/>
    </location>
</feature>
<sequence>MLPEYSAVAWLLIVVSVYLTGISKGGFAGGFGTLSVPLMALAISPTHAAGLLLPLLLVMDVFAVKAWWGKQATAEVWRFLPGLFVGVGVGTVLFGSLSEQGVRLVLGVITLLFAAYMLLKPVAKKPISARWALPAASVCGFTSFMAHSGAPPINVYLLPRKYPKETFIATCAVSFAVVNVIKLGPYIWLGEVNLTSAWASLLLVPVAWAGVRSGLWLQSRVNETLFFRLVIVAMFIVGFNLLWQALT</sequence>
<dbReference type="GO" id="GO:0005886">
    <property type="term" value="C:plasma membrane"/>
    <property type="evidence" value="ECO:0007669"/>
    <property type="project" value="UniProtKB-SubCell"/>
</dbReference>
<keyword evidence="5 8" id="KW-0812">Transmembrane</keyword>
<dbReference type="OrthoDB" id="7028171at2"/>
<evidence type="ECO:0000313" key="10">
    <source>
        <dbReference type="Proteomes" id="UP000198641"/>
    </source>
</evidence>
<feature type="transmembrane region" description="Helical" evidence="8">
    <location>
        <begin position="7"/>
        <end position="27"/>
    </location>
</feature>
<feature type="transmembrane region" description="Helical" evidence="8">
    <location>
        <begin position="76"/>
        <end position="95"/>
    </location>
</feature>
<evidence type="ECO:0000256" key="7">
    <source>
        <dbReference type="ARBA" id="ARBA00023136"/>
    </source>
</evidence>
<evidence type="ECO:0000313" key="9">
    <source>
        <dbReference type="EMBL" id="SDG54285.1"/>
    </source>
</evidence>
<dbReference type="RefSeq" id="WP_092528637.1">
    <property type="nucleotide sequence ID" value="NZ_FNCI01000018.1"/>
</dbReference>
<dbReference type="InterPro" id="IPR002781">
    <property type="entry name" value="TM_pro_TauE-like"/>
</dbReference>
<evidence type="ECO:0000256" key="2">
    <source>
        <dbReference type="ARBA" id="ARBA00009142"/>
    </source>
</evidence>
<feature type="transmembrane region" description="Helical" evidence="8">
    <location>
        <begin position="39"/>
        <end position="64"/>
    </location>
</feature>
<dbReference type="PANTHER" id="PTHR30269">
    <property type="entry name" value="TRANSMEMBRANE PROTEIN YFCA"/>
    <property type="match status" value="1"/>
</dbReference>
<keyword evidence="3" id="KW-0813">Transport</keyword>
<dbReference type="InterPro" id="IPR052017">
    <property type="entry name" value="TSUP"/>
</dbReference>
<comment type="similarity">
    <text evidence="2 8">Belongs to the 4-toluene sulfonate uptake permease (TSUP) (TC 2.A.102) family.</text>
</comment>
<feature type="transmembrane region" description="Helical" evidence="8">
    <location>
        <begin position="167"/>
        <end position="189"/>
    </location>
</feature>
<gene>
    <name evidence="9" type="ORF">SAMN05216571_11859</name>
</gene>
<keyword evidence="4 8" id="KW-1003">Cell membrane</keyword>
<comment type="subcellular location">
    <subcellularLocation>
        <location evidence="1 8">Cell membrane</location>
        <topology evidence="1 8">Multi-pass membrane protein</topology>
    </subcellularLocation>
</comment>
<evidence type="ECO:0000256" key="3">
    <source>
        <dbReference type="ARBA" id="ARBA00022448"/>
    </source>
</evidence>
<accession>A0A1G7V331</accession>
<dbReference type="AlphaFoldDB" id="A0A1G7V331"/>
<dbReference type="Pfam" id="PF01925">
    <property type="entry name" value="TauE"/>
    <property type="match status" value="1"/>
</dbReference>
<reference evidence="9 10" key="1">
    <citation type="submission" date="2016-10" db="EMBL/GenBank/DDBJ databases">
        <authorList>
            <person name="de Groot N.N."/>
        </authorList>
    </citation>
    <scope>NUCLEOTIDE SEQUENCE [LARGE SCALE GENOMIC DNA]</scope>
    <source>
        <strain evidence="9 10">BH539</strain>
    </source>
</reference>
<evidence type="ECO:0000256" key="4">
    <source>
        <dbReference type="ARBA" id="ARBA00022475"/>
    </source>
</evidence>
<evidence type="ECO:0000256" key="6">
    <source>
        <dbReference type="ARBA" id="ARBA00022989"/>
    </source>
</evidence>